<gene>
    <name evidence="1" type="ORF">PV662_29655</name>
</gene>
<reference evidence="1 2" key="1">
    <citation type="journal article" date="2023" name="Microb. Genom.">
        <title>Mesoterricola silvestris gen. nov., sp. nov., Mesoterricola sediminis sp. nov., Geothrix oryzae sp. nov., Geothrix edaphica sp. nov., Geothrix rubra sp. nov., and Geothrix limicola sp. nov., six novel members of Acidobacteriota isolated from soils.</title>
        <authorList>
            <person name="Weisberg A.J."/>
            <person name="Pearce E."/>
            <person name="Kramer C.G."/>
            <person name="Chang J.H."/>
            <person name="Clarke C.R."/>
        </authorList>
    </citation>
    <scope>NUCLEOTIDE SEQUENCE [LARGE SCALE GENOMIC DNA]</scope>
    <source>
        <strain evidence="1 2">ID09-01A</strain>
    </source>
</reference>
<proteinExistence type="predicted"/>
<accession>A0ABU4NMK8</accession>
<evidence type="ECO:0000313" key="1">
    <source>
        <dbReference type="EMBL" id="MDX3703851.1"/>
    </source>
</evidence>
<dbReference type="Proteomes" id="UP001271274">
    <property type="component" value="Unassembled WGS sequence"/>
</dbReference>
<sequence length="92" mass="10628">MATVRKNDGEPQTLEVFEIELDEGDWEAMSPDPERFFRELLEPDYKVNGICLDTRNADRLSRGELSATSFVRLVHISGGPFDSYYVWPELQM</sequence>
<dbReference type="RefSeq" id="WP_046708581.1">
    <property type="nucleotide sequence ID" value="NZ_JARAUR010000196.1"/>
</dbReference>
<dbReference type="EMBL" id="JARAYU010000012">
    <property type="protein sequence ID" value="MDX3703851.1"/>
    <property type="molecule type" value="Genomic_DNA"/>
</dbReference>
<name>A0ABU4NMK8_9ACTN</name>
<comment type="caution">
    <text evidence="1">The sequence shown here is derived from an EMBL/GenBank/DDBJ whole genome shotgun (WGS) entry which is preliminary data.</text>
</comment>
<keyword evidence="2" id="KW-1185">Reference proteome</keyword>
<protein>
    <submittedName>
        <fullName evidence="1">Uncharacterized protein</fullName>
    </submittedName>
</protein>
<evidence type="ECO:0000313" key="2">
    <source>
        <dbReference type="Proteomes" id="UP001271274"/>
    </source>
</evidence>
<organism evidence="1 2">
    <name type="scientific">Streptomyces europaeiscabiei</name>
    <dbReference type="NCBI Taxonomy" id="146819"/>
    <lineage>
        <taxon>Bacteria</taxon>
        <taxon>Bacillati</taxon>
        <taxon>Actinomycetota</taxon>
        <taxon>Actinomycetes</taxon>
        <taxon>Kitasatosporales</taxon>
        <taxon>Streptomycetaceae</taxon>
        <taxon>Streptomyces</taxon>
    </lineage>
</organism>